<accession>A0AAU0F3N3</accession>
<reference evidence="5" key="1">
    <citation type="submission" date="2023-10" db="EMBL/GenBank/DDBJ databases">
        <title>Characterization and whole genome sequencing of a novel strain of Bergeyella porcorum QD2021 isolated from pig.</title>
        <authorList>
            <person name="Liu G."/>
            <person name="Chen C."/>
            <person name="Han X."/>
        </authorList>
    </citation>
    <scope>NUCLEOTIDE SEQUENCE</scope>
    <source>
        <strain evidence="5">QD2021</strain>
    </source>
</reference>
<dbReference type="PANTHER" id="PTHR35089:SF1">
    <property type="entry name" value="CHAPERONE PROTEIN SKP"/>
    <property type="match status" value="1"/>
</dbReference>
<dbReference type="RefSeq" id="WP_327983932.1">
    <property type="nucleotide sequence ID" value="NZ_CP136426.1"/>
</dbReference>
<protein>
    <submittedName>
        <fullName evidence="5">Outer membrane chaperone skp (Omph)</fullName>
    </submittedName>
</protein>
<dbReference type="EMBL" id="CP136426">
    <property type="protein sequence ID" value="WOC52555.1"/>
    <property type="molecule type" value="Genomic_DNA"/>
</dbReference>
<dbReference type="Proteomes" id="UP001432059">
    <property type="component" value="Chromosome"/>
</dbReference>
<dbReference type="InterPro" id="IPR005632">
    <property type="entry name" value="Chaperone_Skp"/>
</dbReference>
<dbReference type="AlphaFoldDB" id="A0AAU0F3N3"/>
<sequence>MKKLSVLFAAVMMFAAVGVAKAQKVATLDVAGILNLMPEKKKADEQLLALSNAKRAEIEKQMKSAQELYAKYAEEAPKQTQQVNEQRNAELQKLQQNIAQMEQAAQKDLGEKTDAAYAPIEKKFNDAVSKVATANGWELIFDANNAGLIYKNGADATAAVKKELGL</sequence>
<keyword evidence="6" id="KW-1185">Reference proteome</keyword>
<proteinExistence type="inferred from homology"/>
<dbReference type="SMART" id="SM00935">
    <property type="entry name" value="OmpH"/>
    <property type="match status" value="1"/>
</dbReference>
<keyword evidence="2 4" id="KW-0732">Signal</keyword>
<dbReference type="PANTHER" id="PTHR35089">
    <property type="entry name" value="CHAPERONE PROTEIN SKP"/>
    <property type="match status" value="1"/>
</dbReference>
<evidence type="ECO:0000313" key="5">
    <source>
        <dbReference type="EMBL" id="WOC52555.1"/>
    </source>
</evidence>
<comment type="similarity">
    <text evidence="1">Belongs to the Skp family.</text>
</comment>
<name>A0AAU0F3N3_9FLAO</name>
<evidence type="ECO:0000256" key="4">
    <source>
        <dbReference type="SAM" id="SignalP"/>
    </source>
</evidence>
<evidence type="ECO:0000256" key="2">
    <source>
        <dbReference type="ARBA" id="ARBA00022729"/>
    </source>
</evidence>
<dbReference type="GO" id="GO:0050821">
    <property type="term" value="P:protein stabilization"/>
    <property type="evidence" value="ECO:0007669"/>
    <property type="project" value="TreeGrafter"/>
</dbReference>
<keyword evidence="3" id="KW-0175">Coiled coil</keyword>
<feature type="chain" id="PRO_5043423145" evidence="4">
    <location>
        <begin position="23"/>
        <end position="166"/>
    </location>
</feature>
<dbReference type="GO" id="GO:0005829">
    <property type="term" value="C:cytosol"/>
    <property type="evidence" value="ECO:0007669"/>
    <property type="project" value="TreeGrafter"/>
</dbReference>
<dbReference type="SUPFAM" id="SSF111384">
    <property type="entry name" value="OmpH-like"/>
    <property type="match status" value="1"/>
</dbReference>
<feature type="signal peptide" evidence="4">
    <location>
        <begin position="1"/>
        <end position="22"/>
    </location>
</feature>
<feature type="coiled-coil region" evidence="3">
    <location>
        <begin position="48"/>
        <end position="111"/>
    </location>
</feature>
<dbReference type="GO" id="GO:0051082">
    <property type="term" value="F:unfolded protein binding"/>
    <property type="evidence" value="ECO:0007669"/>
    <property type="project" value="InterPro"/>
</dbReference>
<gene>
    <name evidence="5" type="ORF">BPO_1908</name>
</gene>
<dbReference type="Gene3D" id="3.30.910.20">
    <property type="entry name" value="Skp domain"/>
    <property type="match status" value="1"/>
</dbReference>
<organism evidence="5 6">
    <name type="scientific">Bergeyella porcorum</name>
    <dbReference type="NCBI Taxonomy" id="1735111"/>
    <lineage>
        <taxon>Bacteria</taxon>
        <taxon>Pseudomonadati</taxon>
        <taxon>Bacteroidota</taxon>
        <taxon>Flavobacteriia</taxon>
        <taxon>Flavobacteriales</taxon>
        <taxon>Weeksellaceae</taxon>
        <taxon>Bergeyella</taxon>
    </lineage>
</organism>
<evidence type="ECO:0000313" key="6">
    <source>
        <dbReference type="Proteomes" id="UP001432059"/>
    </source>
</evidence>
<evidence type="ECO:0000256" key="3">
    <source>
        <dbReference type="SAM" id="Coils"/>
    </source>
</evidence>
<dbReference type="Pfam" id="PF03938">
    <property type="entry name" value="OmpH"/>
    <property type="match status" value="1"/>
</dbReference>
<dbReference type="InterPro" id="IPR024930">
    <property type="entry name" value="Skp_dom_sf"/>
</dbReference>
<evidence type="ECO:0000256" key="1">
    <source>
        <dbReference type="ARBA" id="ARBA00009091"/>
    </source>
</evidence>
<dbReference type="KEGG" id="bpor:BPO_1908"/>